<name>A0A7Z0I046_9RHOB</name>
<dbReference type="EMBL" id="JACBXS010000020">
    <property type="protein sequence ID" value="NYS25479.1"/>
    <property type="molecule type" value="Genomic_DNA"/>
</dbReference>
<sequence>MNHTSRIAVVATLALAGCIGADVEVEILGDDLARMTGTFEMQRALFDMADAEEDFCDPADGGTLELTAERALCRFDRTGSFSELFEDGEDTDMQAFFEPLGNDVVRVTIPMDDMNDEMDEMFEDPAMVAMFRPMLEGYSIGFTVTGVEIISSTGDISEDGRSASFTLPLVSVLEPGFEPPEAFVTEVRY</sequence>
<protein>
    <recommendedName>
        <fullName evidence="3">Lipoprotein</fullName>
    </recommendedName>
</protein>
<organism evidence="1 2">
    <name type="scientific">Rhabdonatronobacter sediminivivens</name>
    <dbReference type="NCBI Taxonomy" id="2743469"/>
    <lineage>
        <taxon>Bacteria</taxon>
        <taxon>Pseudomonadati</taxon>
        <taxon>Pseudomonadota</taxon>
        <taxon>Alphaproteobacteria</taxon>
        <taxon>Rhodobacterales</taxon>
        <taxon>Paracoccaceae</taxon>
        <taxon>Rhabdonatronobacter</taxon>
    </lineage>
</organism>
<dbReference type="Proteomes" id="UP000529417">
    <property type="component" value="Unassembled WGS sequence"/>
</dbReference>
<dbReference type="AlphaFoldDB" id="A0A7Z0I046"/>
<dbReference type="PROSITE" id="PS51257">
    <property type="entry name" value="PROKAR_LIPOPROTEIN"/>
    <property type="match status" value="1"/>
</dbReference>
<proteinExistence type="predicted"/>
<evidence type="ECO:0008006" key="3">
    <source>
        <dbReference type="Google" id="ProtNLM"/>
    </source>
</evidence>
<evidence type="ECO:0000313" key="1">
    <source>
        <dbReference type="EMBL" id="NYS25479.1"/>
    </source>
</evidence>
<accession>A0A7Z0I046</accession>
<evidence type="ECO:0000313" key="2">
    <source>
        <dbReference type="Proteomes" id="UP000529417"/>
    </source>
</evidence>
<dbReference type="RefSeq" id="WP_179906217.1">
    <property type="nucleotide sequence ID" value="NZ_JACBXS010000020.1"/>
</dbReference>
<gene>
    <name evidence="1" type="ORF">HUK65_10785</name>
</gene>
<keyword evidence="2" id="KW-1185">Reference proteome</keyword>
<reference evidence="1 2" key="1">
    <citation type="journal article" date="2000" name="Arch. Microbiol.">
        <title>Rhodobaca bogoriensis gen. nov. and sp. nov., an alkaliphilic purple nonsulfur bacterium from African Rift Valley soda lakes.</title>
        <authorList>
            <person name="Milford A.D."/>
            <person name="Achenbach L.A."/>
            <person name="Jung D.O."/>
            <person name="Madigan M.T."/>
        </authorList>
    </citation>
    <scope>NUCLEOTIDE SEQUENCE [LARGE SCALE GENOMIC DNA]</scope>
    <source>
        <strain evidence="1 2">2376</strain>
    </source>
</reference>
<comment type="caution">
    <text evidence="1">The sequence shown here is derived from an EMBL/GenBank/DDBJ whole genome shotgun (WGS) entry which is preliminary data.</text>
</comment>